<reference evidence="2 3" key="1">
    <citation type="journal article" date="2017" name="BMC Biol.">
        <title>Genomic innovations, transcriptional plasticity and gene loss underlying the evolution and divergence of two highly polyphagous and invasive Helicoverpa pest species.</title>
        <authorList>
            <person name="Pearce S.L."/>
            <person name="Clarke D.F."/>
            <person name="East P.D."/>
            <person name="Elfekih S."/>
            <person name="Gordon K.H."/>
            <person name="Jermiin L.S."/>
            <person name="McGaughran A."/>
            <person name="Oakeshott J.G."/>
            <person name="Papanikolaou A."/>
            <person name="Perera O.P."/>
            <person name="Rane R.V."/>
            <person name="Richards S."/>
            <person name="Tay W.T."/>
            <person name="Walsh T.K."/>
            <person name="Anderson A."/>
            <person name="Anderson C.J."/>
            <person name="Asgari S."/>
            <person name="Board P.G."/>
            <person name="Bretschneider A."/>
            <person name="Campbell P.M."/>
            <person name="Chertemps T."/>
            <person name="Christeller J.T."/>
            <person name="Coppin C.W."/>
            <person name="Downes S.J."/>
            <person name="Duan G."/>
            <person name="Farnsworth C.A."/>
            <person name="Good R.T."/>
            <person name="Han L.B."/>
            <person name="Han Y.C."/>
            <person name="Hatje K."/>
            <person name="Horne I."/>
            <person name="Huang Y.P."/>
            <person name="Hughes D.S."/>
            <person name="Jacquin-Joly E."/>
            <person name="James W."/>
            <person name="Jhangiani S."/>
            <person name="Kollmar M."/>
            <person name="Kuwar S.S."/>
            <person name="Li S."/>
            <person name="Liu N.Y."/>
            <person name="Maibeche M.T."/>
            <person name="Miller J.R."/>
            <person name="Montagne N."/>
            <person name="Perry T."/>
            <person name="Qu J."/>
            <person name="Song S.V."/>
            <person name="Sutton G.G."/>
            <person name="Vogel H."/>
            <person name="Walenz B.P."/>
            <person name="Xu W."/>
            <person name="Zhang H.J."/>
            <person name="Zou Z."/>
            <person name="Batterham P."/>
            <person name="Edwards O.R."/>
            <person name="Feyereisen R."/>
            <person name="Gibbs R.A."/>
            <person name="Heckel D.G."/>
            <person name="McGrath A."/>
            <person name="Robin C."/>
            <person name="Scherer S.E."/>
            <person name="Worley K.C."/>
            <person name="Wu Y.D."/>
        </authorList>
    </citation>
    <scope>NUCLEOTIDE SEQUENCE [LARGE SCALE GENOMIC DNA]</scope>
    <source>
        <strain evidence="2">Harm_GR_Male_#8</strain>
        <tissue evidence="2">Whole organism</tissue>
    </source>
</reference>
<feature type="compositionally biased region" description="Basic and acidic residues" evidence="1">
    <location>
        <begin position="14"/>
        <end position="29"/>
    </location>
</feature>
<feature type="region of interest" description="Disordered" evidence="1">
    <location>
        <begin position="1"/>
        <end position="47"/>
    </location>
</feature>
<organism evidence="2 3">
    <name type="scientific">Helicoverpa armigera</name>
    <name type="common">Cotton bollworm</name>
    <name type="synonym">Heliothis armigera</name>
    <dbReference type="NCBI Taxonomy" id="29058"/>
    <lineage>
        <taxon>Eukaryota</taxon>
        <taxon>Metazoa</taxon>
        <taxon>Ecdysozoa</taxon>
        <taxon>Arthropoda</taxon>
        <taxon>Hexapoda</taxon>
        <taxon>Insecta</taxon>
        <taxon>Pterygota</taxon>
        <taxon>Neoptera</taxon>
        <taxon>Endopterygota</taxon>
        <taxon>Lepidoptera</taxon>
        <taxon>Glossata</taxon>
        <taxon>Ditrysia</taxon>
        <taxon>Noctuoidea</taxon>
        <taxon>Noctuidae</taxon>
        <taxon>Heliothinae</taxon>
        <taxon>Helicoverpa</taxon>
    </lineage>
</organism>
<dbReference type="AlphaFoldDB" id="A0A2W1BPS7"/>
<accession>A0A2W1BPS7</accession>
<gene>
    <name evidence="2" type="primary">HaOG207073</name>
    <name evidence="2" type="ORF">B5X24_HaOG207073</name>
</gene>
<evidence type="ECO:0000313" key="2">
    <source>
        <dbReference type="EMBL" id="PZC74876.1"/>
    </source>
</evidence>
<evidence type="ECO:0000313" key="3">
    <source>
        <dbReference type="Proteomes" id="UP000249218"/>
    </source>
</evidence>
<feature type="compositionally biased region" description="Acidic residues" evidence="1">
    <location>
        <begin position="1"/>
        <end position="13"/>
    </location>
</feature>
<dbReference type="Proteomes" id="UP000249218">
    <property type="component" value="Unassembled WGS sequence"/>
</dbReference>
<dbReference type="EMBL" id="KZ150022">
    <property type="protein sequence ID" value="PZC74876.1"/>
    <property type="molecule type" value="Genomic_DNA"/>
</dbReference>
<evidence type="ECO:0000256" key="1">
    <source>
        <dbReference type="SAM" id="MobiDB-lite"/>
    </source>
</evidence>
<proteinExistence type="predicted"/>
<keyword evidence="3" id="KW-1185">Reference proteome</keyword>
<name>A0A2W1BPS7_HELAM</name>
<sequence length="71" mass="7744">MASVYDDTDEADQVDEKATEKQNVEHLDDNTGEVEPQEEFPKNSTGSNVEEFIASAVKPECSASLGRIANL</sequence>
<protein>
    <submittedName>
        <fullName evidence="2">Uncharacterized protein</fullName>
    </submittedName>
</protein>